<dbReference type="Pfam" id="PF24859">
    <property type="entry name" value="FdhE_central"/>
    <property type="match status" value="1"/>
</dbReference>
<reference evidence="3 4" key="1">
    <citation type="submission" date="2017-04" db="EMBL/GenBank/DDBJ databases">
        <authorList>
            <person name="Afonso C.L."/>
            <person name="Miller P.J."/>
            <person name="Scott M.A."/>
            <person name="Spackman E."/>
            <person name="Goraichik I."/>
            <person name="Dimitrov K.M."/>
            <person name="Suarez D.L."/>
            <person name="Swayne D.E."/>
        </authorList>
    </citation>
    <scope>NUCLEOTIDE SEQUENCE [LARGE SCALE GENOMIC DNA]</scope>
    <source>
        <strain evidence="3 4">DSM 13146</strain>
    </source>
</reference>
<dbReference type="OrthoDB" id="9811074at2"/>
<dbReference type="GO" id="GO:0051604">
    <property type="term" value="P:protein maturation"/>
    <property type="evidence" value="ECO:0007669"/>
    <property type="project" value="TreeGrafter"/>
</dbReference>
<accession>A0A1W1XCP2</accession>
<proteinExistence type="predicted"/>
<evidence type="ECO:0000313" key="3">
    <source>
        <dbReference type="EMBL" id="SMC21622.1"/>
    </source>
</evidence>
<dbReference type="InterPro" id="IPR006452">
    <property type="entry name" value="Formate_DH_accessory"/>
</dbReference>
<feature type="region of interest" description="Disordered" evidence="1">
    <location>
        <begin position="281"/>
        <end position="306"/>
    </location>
</feature>
<dbReference type="Proteomes" id="UP000192783">
    <property type="component" value="Unassembled WGS sequence"/>
</dbReference>
<dbReference type="GO" id="GO:0008199">
    <property type="term" value="F:ferric iron binding"/>
    <property type="evidence" value="ECO:0007669"/>
    <property type="project" value="TreeGrafter"/>
</dbReference>
<dbReference type="InterPro" id="IPR024064">
    <property type="entry name" value="FdhE-like_sf"/>
</dbReference>
<dbReference type="PANTHER" id="PTHR37689:SF1">
    <property type="entry name" value="PROTEIN FDHE"/>
    <property type="match status" value="1"/>
</dbReference>
<dbReference type="CDD" id="cd16341">
    <property type="entry name" value="FdhE"/>
    <property type="match status" value="1"/>
</dbReference>
<dbReference type="EMBL" id="FWXF01000005">
    <property type="protein sequence ID" value="SMC21622.1"/>
    <property type="molecule type" value="Genomic_DNA"/>
</dbReference>
<protein>
    <submittedName>
        <fullName evidence="3">Formate dehydrogenase formation protein</fullName>
    </submittedName>
</protein>
<dbReference type="AlphaFoldDB" id="A0A1W1XCP2"/>
<dbReference type="GO" id="GO:0005829">
    <property type="term" value="C:cytosol"/>
    <property type="evidence" value="ECO:0007669"/>
    <property type="project" value="TreeGrafter"/>
</dbReference>
<dbReference type="InterPro" id="IPR056797">
    <property type="entry name" value="FdhE_central"/>
</dbReference>
<name>A0A1W1XCP2_9BACT</name>
<evidence type="ECO:0000259" key="2">
    <source>
        <dbReference type="Pfam" id="PF24859"/>
    </source>
</evidence>
<feature type="domain" description="FdhE central" evidence="2">
    <location>
        <begin position="178"/>
        <end position="212"/>
    </location>
</feature>
<dbReference type="SUPFAM" id="SSF144020">
    <property type="entry name" value="FdhE-like"/>
    <property type="match status" value="1"/>
</dbReference>
<organism evidence="3 4">
    <name type="scientific">Desulfacinum hydrothermale DSM 13146</name>
    <dbReference type="NCBI Taxonomy" id="1121390"/>
    <lineage>
        <taxon>Bacteria</taxon>
        <taxon>Pseudomonadati</taxon>
        <taxon>Thermodesulfobacteriota</taxon>
        <taxon>Syntrophobacteria</taxon>
        <taxon>Syntrophobacterales</taxon>
        <taxon>Syntrophobacteraceae</taxon>
        <taxon>Desulfacinum</taxon>
    </lineage>
</organism>
<evidence type="ECO:0000256" key="1">
    <source>
        <dbReference type="SAM" id="MobiDB-lite"/>
    </source>
</evidence>
<keyword evidence="4" id="KW-1185">Reference proteome</keyword>
<dbReference type="PANTHER" id="PTHR37689">
    <property type="entry name" value="PROTEIN FDHE"/>
    <property type="match status" value="1"/>
</dbReference>
<dbReference type="STRING" id="1121390.SAMN02746041_01236"/>
<dbReference type="Gene3D" id="3.90.1670.10">
    <property type="entry name" value="FdhE-like domain"/>
    <property type="match status" value="1"/>
</dbReference>
<evidence type="ECO:0000313" key="4">
    <source>
        <dbReference type="Proteomes" id="UP000192783"/>
    </source>
</evidence>
<sequence>MQDRQASHRVRSAVEAARKSKPAYEHLFSFLEPLFTAQQEIQSSLQLRPLDMEEAQALDAWREGRPLLKRWEFPIDGDAAERMLAVAERAIPEDNGELGRAHQALEQALARNPSARTAIWESFLHHEWNPWEEWVDMEGVEAASLLFLARSCLRPSVEWTARDLCRRFSFQDHWREGYCPVCGSLPSLLTLEDQGRRWAHCSWCGTAWPMARLQCPACDNRRHDRLGYLYTEQEPHYRIYYCQECACYFKALDRRELLSPLWVPLEEWTTLHLDLVAQRAGWKTPPSPAPAVYGDGAEEGRPPLVS</sequence>
<gene>
    <name evidence="3" type="ORF">SAMN02746041_01236</name>
</gene>
<dbReference type="RefSeq" id="WP_084057004.1">
    <property type="nucleotide sequence ID" value="NZ_FWXF01000005.1"/>
</dbReference>